<organism evidence="1">
    <name type="scientific">uncultured Rubrobacteraceae bacterium</name>
    <dbReference type="NCBI Taxonomy" id="349277"/>
    <lineage>
        <taxon>Bacteria</taxon>
        <taxon>Bacillati</taxon>
        <taxon>Actinomycetota</taxon>
        <taxon>Rubrobacteria</taxon>
        <taxon>Rubrobacterales</taxon>
        <taxon>Rubrobacteraceae</taxon>
        <taxon>environmental samples</taxon>
    </lineage>
</organism>
<reference evidence="1" key="1">
    <citation type="submission" date="2020-02" db="EMBL/GenBank/DDBJ databases">
        <authorList>
            <person name="Meier V. D."/>
        </authorList>
    </citation>
    <scope>NUCLEOTIDE SEQUENCE</scope>
    <source>
        <strain evidence="1">AVDCRST_MAG82</strain>
    </source>
</reference>
<protein>
    <recommendedName>
        <fullName evidence="2">Ferredoxin, 2Fe-2S</fullName>
    </recommendedName>
</protein>
<evidence type="ECO:0008006" key="2">
    <source>
        <dbReference type="Google" id="ProtNLM"/>
    </source>
</evidence>
<dbReference type="InterPro" id="IPR036249">
    <property type="entry name" value="Thioredoxin-like_sf"/>
</dbReference>
<dbReference type="AlphaFoldDB" id="A0A6J4PH41"/>
<dbReference type="CDD" id="cd02980">
    <property type="entry name" value="TRX_Fd_family"/>
    <property type="match status" value="1"/>
</dbReference>
<proteinExistence type="predicted"/>
<sequence>MLCQIFVCATPGEGRCGAKGGGELLAAFRDEVELRGIPPSAVLRNACTRRHEEGPVVFIYPDDVWYTCVTSEDVPEIVERHLAPMRVEG</sequence>
<name>A0A6J4PH41_9ACTN</name>
<accession>A0A6J4PH41</accession>
<dbReference type="EMBL" id="CADCVA010000145">
    <property type="protein sequence ID" value="CAA9415359.1"/>
    <property type="molecule type" value="Genomic_DNA"/>
</dbReference>
<gene>
    <name evidence="1" type="ORF">AVDCRST_MAG82-1063</name>
</gene>
<evidence type="ECO:0000313" key="1">
    <source>
        <dbReference type="EMBL" id="CAA9415359.1"/>
    </source>
</evidence>
<dbReference type="SUPFAM" id="SSF52833">
    <property type="entry name" value="Thioredoxin-like"/>
    <property type="match status" value="1"/>
</dbReference>
<dbReference type="Gene3D" id="3.40.30.10">
    <property type="entry name" value="Glutaredoxin"/>
    <property type="match status" value="1"/>
</dbReference>